<dbReference type="Pfam" id="PF02901">
    <property type="entry name" value="PFL-like"/>
    <property type="match status" value="1"/>
</dbReference>
<feature type="domain" description="PFL" evidence="2">
    <location>
        <begin position="1"/>
        <end position="324"/>
    </location>
</feature>
<evidence type="ECO:0000313" key="4">
    <source>
        <dbReference type="Proteomes" id="UP000345637"/>
    </source>
</evidence>
<dbReference type="Gene3D" id="3.20.70.20">
    <property type="match status" value="1"/>
</dbReference>
<sequence>MLPFYQASLTRGEDPAFLKTLLESLWVKCNDIVLLRSSSSARYFAGFPTGYTALLGGLSETGRSAVNVLSFLALDAYQNVRLPQPNLGVRVNELIDRPFLHKTAETIRLGTGIPQIFNDEVVVPAFLNRGVSLEDARDYAVVGCVELSIPGRTYGLHDIAMFNLLKVMEIVMLENEGNPDISWDGLIQQIREKTRYYIKLMVEGSNICDLGHRDQAPVPLLSSFIQDCALHGKDITEGGARYNFSGVQGIGIANLSGLPACAQGDGLRPAAHELRRADSGPQGQFPDAGRRENPRPAWFTALKNMATISDEVDNISADLFALLL</sequence>
<dbReference type="InterPro" id="IPR051215">
    <property type="entry name" value="GRE"/>
</dbReference>
<feature type="region of interest" description="Disordered" evidence="1">
    <location>
        <begin position="274"/>
        <end position="293"/>
    </location>
</feature>
<dbReference type="Proteomes" id="UP000345637">
    <property type="component" value="Unassembled WGS sequence"/>
</dbReference>
<evidence type="ECO:0000313" key="3">
    <source>
        <dbReference type="EMBL" id="VFS56519.1"/>
    </source>
</evidence>
<dbReference type="GO" id="GO:0043722">
    <property type="term" value="F:4-hydroxyphenylacetate decarboxylase activity"/>
    <property type="evidence" value="ECO:0007669"/>
    <property type="project" value="UniProtKB-EC"/>
</dbReference>
<evidence type="ECO:0000256" key="1">
    <source>
        <dbReference type="SAM" id="MobiDB-lite"/>
    </source>
</evidence>
<dbReference type="SUPFAM" id="SSF51998">
    <property type="entry name" value="PFL-like glycyl radical enzymes"/>
    <property type="match status" value="1"/>
</dbReference>
<organism evidence="3 4">
    <name type="scientific">Raoultella planticola</name>
    <name type="common">Klebsiella planticola</name>
    <dbReference type="NCBI Taxonomy" id="575"/>
    <lineage>
        <taxon>Bacteria</taxon>
        <taxon>Pseudomonadati</taxon>
        <taxon>Pseudomonadota</taxon>
        <taxon>Gammaproteobacteria</taxon>
        <taxon>Enterobacterales</taxon>
        <taxon>Enterobacteriaceae</taxon>
        <taxon>Klebsiella/Raoultella group</taxon>
        <taxon>Raoultella</taxon>
    </lineage>
</organism>
<dbReference type="PANTHER" id="PTHR43641:SF3">
    <property type="entry name" value="DEHYDRATASE PFLD-RELATED"/>
    <property type="match status" value="1"/>
</dbReference>
<accession>A0A485AIY4</accession>
<name>A0A485AIY4_RAOPL</name>
<dbReference type="EC" id="4.1.1.83" evidence="3"/>
<dbReference type="EMBL" id="CAADJE010000002">
    <property type="protein sequence ID" value="VFS56519.1"/>
    <property type="molecule type" value="Genomic_DNA"/>
</dbReference>
<evidence type="ECO:0000259" key="2">
    <source>
        <dbReference type="PROSITE" id="PS51554"/>
    </source>
</evidence>
<gene>
    <name evidence="3" type="primary">hpdB_2</name>
    <name evidence="3" type="ORF">NCTC12998_00419</name>
</gene>
<dbReference type="PANTHER" id="PTHR43641">
    <property type="entry name" value="FORMATE ACETYLTRANSFERASE 3-RELATED"/>
    <property type="match status" value="1"/>
</dbReference>
<dbReference type="AlphaFoldDB" id="A0A485AIY4"/>
<protein>
    <submittedName>
        <fullName evidence="3">4-hydroxyphenylacetate decarboxylase large subunit</fullName>
        <ecNumber evidence="3">4.1.1.83</ecNumber>
    </submittedName>
</protein>
<proteinExistence type="predicted"/>
<dbReference type="GO" id="GO:0005829">
    <property type="term" value="C:cytosol"/>
    <property type="evidence" value="ECO:0007669"/>
    <property type="project" value="TreeGrafter"/>
</dbReference>
<reference evidence="3 4" key="1">
    <citation type="submission" date="2019-03" db="EMBL/GenBank/DDBJ databases">
        <authorList>
            <consortium name="Pathogen Informatics"/>
        </authorList>
    </citation>
    <scope>NUCLEOTIDE SEQUENCE [LARGE SCALE GENOMIC DNA]</scope>
    <source>
        <strain evidence="3 4">NCTC12998</strain>
    </source>
</reference>
<dbReference type="InterPro" id="IPR004184">
    <property type="entry name" value="PFL_dom"/>
</dbReference>
<dbReference type="PROSITE" id="PS51554">
    <property type="entry name" value="PFL"/>
    <property type="match status" value="1"/>
</dbReference>
<keyword evidence="3" id="KW-0456">Lyase</keyword>